<name>A0A494Y1L0_9BURK</name>
<keyword evidence="2" id="KW-1003">Cell membrane</keyword>
<feature type="transmembrane region" description="Helical" evidence="6">
    <location>
        <begin position="322"/>
        <end position="344"/>
    </location>
</feature>
<comment type="subcellular location">
    <subcellularLocation>
        <location evidence="1">Cell membrane</location>
        <topology evidence="1">Multi-pass membrane protein</topology>
    </subcellularLocation>
</comment>
<evidence type="ECO:0000256" key="6">
    <source>
        <dbReference type="SAM" id="Phobius"/>
    </source>
</evidence>
<accession>A0A494Y1L0</accession>
<dbReference type="RefSeq" id="WP_121085864.1">
    <property type="nucleotide sequence ID" value="NZ_RBZU01000003.1"/>
</dbReference>
<reference evidence="8 9" key="1">
    <citation type="submission" date="2018-10" db="EMBL/GenBank/DDBJ databases">
        <title>Robbsia sp. DHC34, isolated from soil.</title>
        <authorList>
            <person name="Gao Z.-H."/>
            <person name="Qiu L.-H."/>
        </authorList>
    </citation>
    <scope>NUCLEOTIDE SEQUENCE [LARGE SCALE GENOMIC DNA]</scope>
    <source>
        <strain evidence="8 9">DHC34</strain>
    </source>
</reference>
<evidence type="ECO:0000313" key="9">
    <source>
        <dbReference type="Proteomes" id="UP000270342"/>
    </source>
</evidence>
<comment type="caution">
    <text evidence="8">The sequence shown here is derived from an EMBL/GenBank/DDBJ whole genome shotgun (WGS) entry which is preliminary data.</text>
</comment>
<feature type="transmembrane region" description="Helical" evidence="6">
    <location>
        <begin position="227"/>
        <end position="247"/>
    </location>
</feature>
<dbReference type="Pfam" id="PF07690">
    <property type="entry name" value="MFS_1"/>
    <property type="match status" value="1"/>
</dbReference>
<evidence type="ECO:0000256" key="1">
    <source>
        <dbReference type="ARBA" id="ARBA00004651"/>
    </source>
</evidence>
<dbReference type="PROSITE" id="PS50850">
    <property type="entry name" value="MFS"/>
    <property type="match status" value="1"/>
</dbReference>
<dbReference type="InterPro" id="IPR011701">
    <property type="entry name" value="MFS"/>
</dbReference>
<evidence type="ECO:0000256" key="4">
    <source>
        <dbReference type="ARBA" id="ARBA00022989"/>
    </source>
</evidence>
<dbReference type="InterPro" id="IPR000849">
    <property type="entry name" value="Sugar_P_transporter"/>
</dbReference>
<dbReference type="SUPFAM" id="SSF103473">
    <property type="entry name" value="MFS general substrate transporter"/>
    <property type="match status" value="1"/>
</dbReference>
<dbReference type="InterPro" id="IPR050382">
    <property type="entry name" value="MFS_Na/Anion_cotransporter"/>
</dbReference>
<dbReference type="PANTHER" id="PTHR11662:SF399">
    <property type="entry name" value="FI19708P1-RELATED"/>
    <property type="match status" value="1"/>
</dbReference>
<feature type="transmembrane region" description="Helical" evidence="6">
    <location>
        <begin position="78"/>
        <end position="106"/>
    </location>
</feature>
<feature type="transmembrane region" description="Helical" evidence="6">
    <location>
        <begin position="385"/>
        <end position="405"/>
    </location>
</feature>
<dbReference type="CDD" id="cd17319">
    <property type="entry name" value="MFS_ExuT_GudP_like"/>
    <property type="match status" value="1"/>
</dbReference>
<keyword evidence="3 6" id="KW-0812">Transmembrane</keyword>
<dbReference type="AlphaFoldDB" id="A0A494Y1L0"/>
<keyword evidence="9" id="KW-1185">Reference proteome</keyword>
<evidence type="ECO:0000259" key="7">
    <source>
        <dbReference type="PROSITE" id="PS50850"/>
    </source>
</evidence>
<feature type="transmembrane region" description="Helical" evidence="6">
    <location>
        <begin position="163"/>
        <end position="183"/>
    </location>
</feature>
<organism evidence="8 9">
    <name type="scientific">Pararobbsia silviterrae</name>
    <dbReference type="NCBI Taxonomy" id="1792498"/>
    <lineage>
        <taxon>Bacteria</taxon>
        <taxon>Pseudomonadati</taxon>
        <taxon>Pseudomonadota</taxon>
        <taxon>Betaproteobacteria</taxon>
        <taxon>Burkholderiales</taxon>
        <taxon>Burkholderiaceae</taxon>
        <taxon>Pararobbsia</taxon>
    </lineage>
</organism>
<feature type="domain" description="Major facilitator superfamily (MFS) profile" evidence="7">
    <location>
        <begin position="9"/>
        <end position="411"/>
    </location>
</feature>
<evidence type="ECO:0000256" key="3">
    <source>
        <dbReference type="ARBA" id="ARBA00022692"/>
    </source>
</evidence>
<dbReference type="GO" id="GO:0005886">
    <property type="term" value="C:plasma membrane"/>
    <property type="evidence" value="ECO:0007669"/>
    <property type="project" value="UniProtKB-SubCell"/>
</dbReference>
<keyword evidence="5 6" id="KW-0472">Membrane</keyword>
<dbReference type="Gene3D" id="1.20.1250.20">
    <property type="entry name" value="MFS general substrate transporter like domains"/>
    <property type="match status" value="2"/>
</dbReference>
<dbReference type="PANTHER" id="PTHR11662">
    <property type="entry name" value="SOLUTE CARRIER FAMILY 17"/>
    <property type="match status" value="1"/>
</dbReference>
<proteinExistence type="predicted"/>
<gene>
    <name evidence="8" type="ORF">D7S86_09930</name>
</gene>
<dbReference type="OrthoDB" id="8596007at2"/>
<dbReference type="InterPro" id="IPR020846">
    <property type="entry name" value="MFS_dom"/>
</dbReference>
<dbReference type="InterPro" id="IPR036259">
    <property type="entry name" value="MFS_trans_sf"/>
</dbReference>
<sequence>MFRRVTTKVLVLLSVMYCITYVDRVNVSTAAAQFGPEFGLSHTQIGFVFSAFAYPYLVIQIFGGWLGDRFGPRRTLTVCAVAWAGATILTGFASGIVSLVLARLLLGLGEGATFPTATRAMSNWMVPERRGSAQGITHAASRIGNAVAPPLVTWLMIATNWRGSFFVVGAISMIWAIVWGWYFRDDPREHRGISNAEADTLPVYSGARERTPVPWGRLLRRMLPVTVVYFCYGWVLWMFLTWIPQYFQQSHHMNLGKSAWFAASVFFAGVVGDWLGGELTDYLLKRTGSLRIARNVMVAVCMMLTFVSLLPILLIPDIGVPGAALALSAGFFFNEMTIGPMWAVPMDIAPKHSGTAAGIMNMGSAGAAIVSPVIGGLIIDRTGNWSLPFVVLMALMAIGTVLAFVMRPERPLDVEPASAQAPRARYG</sequence>
<keyword evidence="4 6" id="KW-1133">Transmembrane helix</keyword>
<feature type="transmembrane region" description="Helical" evidence="6">
    <location>
        <begin position="356"/>
        <end position="379"/>
    </location>
</feature>
<evidence type="ECO:0000313" key="8">
    <source>
        <dbReference type="EMBL" id="RKP56655.1"/>
    </source>
</evidence>
<evidence type="ECO:0000256" key="2">
    <source>
        <dbReference type="ARBA" id="ARBA00022475"/>
    </source>
</evidence>
<dbReference type="Proteomes" id="UP000270342">
    <property type="component" value="Unassembled WGS sequence"/>
</dbReference>
<dbReference type="GO" id="GO:0022857">
    <property type="term" value="F:transmembrane transporter activity"/>
    <property type="evidence" value="ECO:0007669"/>
    <property type="project" value="InterPro"/>
</dbReference>
<feature type="transmembrane region" description="Helical" evidence="6">
    <location>
        <begin position="42"/>
        <end position="66"/>
    </location>
</feature>
<dbReference type="EMBL" id="RBZU01000003">
    <property type="protein sequence ID" value="RKP56655.1"/>
    <property type="molecule type" value="Genomic_DNA"/>
</dbReference>
<protein>
    <submittedName>
        <fullName evidence="8">MFS transporter</fullName>
    </submittedName>
</protein>
<feature type="transmembrane region" description="Helical" evidence="6">
    <location>
        <begin position="259"/>
        <end position="276"/>
    </location>
</feature>
<feature type="transmembrane region" description="Helical" evidence="6">
    <location>
        <begin position="296"/>
        <end position="316"/>
    </location>
</feature>
<dbReference type="PIRSF" id="PIRSF002808">
    <property type="entry name" value="Hexose_phosphate_transp"/>
    <property type="match status" value="1"/>
</dbReference>
<evidence type="ECO:0000256" key="5">
    <source>
        <dbReference type="ARBA" id="ARBA00023136"/>
    </source>
</evidence>